<protein>
    <submittedName>
        <fullName evidence="6">Helix-turn-helix domain-containing protein</fullName>
    </submittedName>
</protein>
<dbReference type="PANTHER" id="PTHR43280:SF29">
    <property type="entry name" value="ARAC-FAMILY TRANSCRIPTIONAL REGULATOR"/>
    <property type="match status" value="1"/>
</dbReference>
<evidence type="ECO:0000313" key="7">
    <source>
        <dbReference type="Proteomes" id="UP001430919"/>
    </source>
</evidence>
<feature type="transmembrane region" description="Helical" evidence="4">
    <location>
        <begin position="166"/>
        <end position="187"/>
    </location>
</feature>
<dbReference type="Proteomes" id="UP001430919">
    <property type="component" value="Unassembled WGS sequence"/>
</dbReference>
<feature type="transmembrane region" description="Helical" evidence="4">
    <location>
        <begin position="38"/>
        <end position="61"/>
    </location>
</feature>
<comment type="caution">
    <text evidence="6">The sequence shown here is derived from an EMBL/GenBank/DDBJ whole genome shotgun (WGS) entry which is preliminary data.</text>
</comment>
<keyword evidence="4" id="KW-1133">Transmembrane helix</keyword>
<keyword evidence="2" id="KW-0238">DNA-binding</keyword>
<dbReference type="PANTHER" id="PTHR43280">
    <property type="entry name" value="ARAC-FAMILY TRANSCRIPTIONAL REGULATOR"/>
    <property type="match status" value="1"/>
</dbReference>
<keyword evidence="7" id="KW-1185">Reference proteome</keyword>
<sequence>MQFENLQKFVIVLLYGGLILQSHIVLSNPMNVNKKGNFFFGLFLFFWSTFWFLDVLTFCGFSPNRLLIFIIDILQIFTPIFLFFSAVFFINPNYRFRKNDLYCLIIPFIYFLLLLNSENKVFYIVAMFIGVSHNLLYIIIIYFKIRHHQKRIQIISSNTENINLQWFIELIVQFFIILTITVCYELYNIFIHKRNEHFIMDLLFLIIAYSASRYSIRQKEIYPTNKKQREELLSLKLEDKILADKKKLIPDNEFEDLKQQLITIMETEKPYLDGELNLLKLSDLLQINIHQLSYLLNTGFNQNFFQFVNKYRIDLAKKLLLDNSQKKFSILGIAYESGFNSKTSFNTIFKKMTKLTPSEFKKKYSDL</sequence>
<reference evidence="6" key="1">
    <citation type="submission" date="2021-11" db="EMBL/GenBank/DDBJ databases">
        <title>Description of novel Flavobacterium species.</title>
        <authorList>
            <person name="Saticioglu I.B."/>
            <person name="Ay H."/>
            <person name="Altun S."/>
            <person name="Duman M."/>
        </authorList>
    </citation>
    <scope>NUCLEOTIDE SEQUENCE</scope>
    <source>
        <strain evidence="6">F-65</strain>
    </source>
</reference>
<keyword evidence="1" id="KW-0805">Transcription regulation</keyword>
<dbReference type="SUPFAM" id="SSF46689">
    <property type="entry name" value="Homeodomain-like"/>
    <property type="match status" value="1"/>
</dbReference>
<evidence type="ECO:0000313" key="6">
    <source>
        <dbReference type="EMBL" id="MCC9073424.1"/>
    </source>
</evidence>
<keyword evidence="4" id="KW-0812">Transmembrane</keyword>
<dbReference type="Pfam" id="PF12833">
    <property type="entry name" value="HTH_18"/>
    <property type="match status" value="1"/>
</dbReference>
<dbReference type="RefSeq" id="WP_229990348.1">
    <property type="nucleotide sequence ID" value="NZ_JAJJMO010000001.1"/>
</dbReference>
<organism evidence="6 7">
    <name type="scientific">Flavobacterium pisciphilum</name>
    <dbReference type="NCBI Taxonomy" id="2893755"/>
    <lineage>
        <taxon>Bacteria</taxon>
        <taxon>Pseudomonadati</taxon>
        <taxon>Bacteroidota</taxon>
        <taxon>Flavobacteriia</taxon>
        <taxon>Flavobacteriales</taxon>
        <taxon>Flavobacteriaceae</taxon>
        <taxon>Flavobacterium</taxon>
    </lineage>
</organism>
<feature type="domain" description="HTH araC/xylS-type" evidence="5">
    <location>
        <begin position="259"/>
        <end position="363"/>
    </location>
</feature>
<dbReference type="PROSITE" id="PS00041">
    <property type="entry name" value="HTH_ARAC_FAMILY_1"/>
    <property type="match status" value="1"/>
</dbReference>
<evidence type="ECO:0000256" key="2">
    <source>
        <dbReference type="ARBA" id="ARBA00023125"/>
    </source>
</evidence>
<keyword evidence="4" id="KW-0472">Membrane</keyword>
<evidence type="ECO:0000256" key="4">
    <source>
        <dbReference type="SAM" id="Phobius"/>
    </source>
</evidence>
<dbReference type="SMART" id="SM00342">
    <property type="entry name" value="HTH_ARAC"/>
    <property type="match status" value="1"/>
</dbReference>
<evidence type="ECO:0000259" key="5">
    <source>
        <dbReference type="PROSITE" id="PS01124"/>
    </source>
</evidence>
<dbReference type="InterPro" id="IPR009057">
    <property type="entry name" value="Homeodomain-like_sf"/>
</dbReference>
<feature type="transmembrane region" description="Helical" evidence="4">
    <location>
        <begin position="67"/>
        <end position="89"/>
    </location>
</feature>
<dbReference type="InterPro" id="IPR018062">
    <property type="entry name" value="HTH_AraC-typ_CS"/>
</dbReference>
<keyword evidence="3" id="KW-0804">Transcription</keyword>
<dbReference type="Gene3D" id="1.10.10.60">
    <property type="entry name" value="Homeodomain-like"/>
    <property type="match status" value="1"/>
</dbReference>
<dbReference type="PROSITE" id="PS01124">
    <property type="entry name" value="HTH_ARAC_FAMILY_2"/>
    <property type="match status" value="1"/>
</dbReference>
<feature type="transmembrane region" description="Helical" evidence="4">
    <location>
        <begin position="101"/>
        <end position="117"/>
    </location>
</feature>
<evidence type="ECO:0000256" key="3">
    <source>
        <dbReference type="ARBA" id="ARBA00023163"/>
    </source>
</evidence>
<proteinExistence type="predicted"/>
<dbReference type="EMBL" id="JAJJMO010000001">
    <property type="protein sequence ID" value="MCC9073424.1"/>
    <property type="molecule type" value="Genomic_DNA"/>
</dbReference>
<name>A0ABS8MXC5_9FLAO</name>
<feature type="transmembrane region" description="Helical" evidence="4">
    <location>
        <begin position="123"/>
        <end position="145"/>
    </location>
</feature>
<feature type="transmembrane region" description="Helical" evidence="4">
    <location>
        <begin position="199"/>
        <end position="216"/>
    </location>
</feature>
<dbReference type="InterPro" id="IPR018060">
    <property type="entry name" value="HTH_AraC"/>
</dbReference>
<evidence type="ECO:0000256" key="1">
    <source>
        <dbReference type="ARBA" id="ARBA00023015"/>
    </source>
</evidence>
<gene>
    <name evidence="6" type="ORF">LNQ49_17760</name>
</gene>
<accession>A0ABS8MXC5</accession>
<feature type="transmembrane region" description="Helical" evidence="4">
    <location>
        <begin position="6"/>
        <end position="26"/>
    </location>
</feature>